<dbReference type="RefSeq" id="WP_162450905.1">
    <property type="nucleotide sequence ID" value="NZ_WLZY01000004.1"/>
</dbReference>
<dbReference type="GO" id="GO:0030170">
    <property type="term" value="F:pyridoxal phosphate binding"/>
    <property type="evidence" value="ECO:0007669"/>
    <property type="project" value="TreeGrafter"/>
</dbReference>
<evidence type="ECO:0000256" key="1">
    <source>
        <dbReference type="ARBA" id="ARBA00001933"/>
    </source>
</evidence>
<reference evidence="5 6" key="1">
    <citation type="submission" date="2019-11" db="EMBL/GenBank/DDBJ databases">
        <authorList>
            <person name="Li X.-J."/>
            <person name="Feng X.-M."/>
        </authorList>
    </citation>
    <scope>NUCLEOTIDE SEQUENCE [LARGE SCALE GENOMIC DNA]</scope>
    <source>
        <strain evidence="5 6">XMNu-373</strain>
    </source>
</reference>
<name>A0A7K3M4R9_9ACTN</name>
<proteinExistence type="inferred from homology"/>
<comment type="caution">
    <text evidence="5">The sequence shown here is derived from an EMBL/GenBank/DDBJ whole genome shotgun (WGS) entry which is preliminary data.</text>
</comment>
<keyword evidence="6" id="KW-1185">Reference proteome</keyword>
<feature type="modified residue" description="N6-(pyridoxal phosphate)lysine" evidence="3">
    <location>
        <position position="199"/>
    </location>
</feature>
<evidence type="ECO:0000256" key="3">
    <source>
        <dbReference type="PIRSR" id="PIRSR000390-2"/>
    </source>
</evidence>
<dbReference type="Pfam" id="PF01041">
    <property type="entry name" value="DegT_DnrJ_EryC1"/>
    <property type="match status" value="1"/>
</dbReference>
<sequence>MNTAAELAVNGGEPVRTAPFPRWPQSGDDEAKAVAAVLESGQWGSTHGDVVRTFEREFAGYQEAAHGVAVCNGTLGLTAALRALGVGLGDEVIMPAYTFIGSATSALMIGAVPVFADIDPATHLLDPKAVEAAITERTAAVMPVHLAGQPCDMDALTDISERHGIAIVEDAAQAHGAEWRGRRVGALGDAGMFSFQTSKNMTAGEGGALVTNSPEIAERLYAQANVGRIPGGAWYQHEHVGFNLRMTEFQGAILREQLRRHPEQARLRHTNAAQLAGLITEIDGITIPAEDERVTAHGRNLFMFRVPGLGGGENKRAFVRAVAAEGVPLSGGYVGLHRNAAVNAEIGVITERLGQPRPTPELPMTEQVIAEAMWLSPQTLLGARRDIEDIAAALEKVLAHTDLQTNAN</sequence>
<dbReference type="AlphaFoldDB" id="A0A7K3M4R9"/>
<keyword evidence="5" id="KW-0808">Transferase</keyword>
<evidence type="ECO:0000313" key="6">
    <source>
        <dbReference type="Proteomes" id="UP000460435"/>
    </source>
</evidence>
<evidence type="ECO:0000256" key="4">
    <source>
        <dbReference type="RuleBase" id="RU004508"/>
    </source>
</evidence>
<evidence type="ECO:0000256" key="2">
    <source>
        <dbReference type="PIRSR" id="PIRSR000390-1"/>
    </source>
</evidence>
<dbReference type="InterPro" id="IPR015421">
    <property type="entry name" value="PyrdxlP-dep_Trfase_major"/>
</dbReference>
<gene>
    <name evidence="5" type="ORF">F7O44_14235</name>
</gene>
<dbReference type="InterPro" id="IPR015424">
    <property type="entry name" value="PyrdxlP-dep_Trfase"/>
</dbReference>
<protein>
    <submittedName>
        <fullName evidence="5">DegT/DnrJ/EryC1/StrS family aminotransferase</fullName>
    </submittedName>
</protein>
<dbReference type="GO" id="GO:0000271">
    <property type="term" value="P:polysaccharide biosynthetic process"/>
    <property type="evidence" value="ECO:0007669"/>
    <property type="project" value="TreeGrafter"/>
</dbReference>
<dbReference type="CDD" id="cd00616">
    <property type="entry name" value="AHBA_syn"/>
    <property type="match status" value="1"/>
</dbReference>
<dbReference type="InterPro" id="IPR015422">
    <property type="entry name" value="PyrdxlP-dep_Trfase_small"/>
</dbReference>
<evidence type="ECO:0000313" key="5">
    <source>
        <dbReference type="EMBL" id="NDL58230.1"/>
    </source>
</evidence>
<dbReference type="Proteomes" id="UP000460435">
    <property type="component" value="Unassembled WGS sequence"/>
</dbReference>
<dbReference type="InterPro" id="IPR000653">
    <property type="entry name" value="DegT/StrS_aminotransferase"/>
</dbReference>
<organism evidence="5 6">
    <name type="scientific">Phytoactinopolyspora mesophila</name>
    <dbReference type="NCBI Taxonomy" id="2650750"/>
    <lineage>
        <taxon>Bacteria</taxon>
        <taxon>Bacillati</taxon>
        <taxon>Actinomycetota</taxon>
        <taxon>Actinomycetes</taxon>
        <taxon>Jiangellales</taxon>
        <taxon>Jiangellaceae</taxon>
        <taxon>Phytoactinopolyspora</taxon>
    </lineage>
</organism>
<dbReference type="Gene3D" id="3.40.640.10">
    <property type="entry name" value="Type I PLP-dependent aspartate aminotransferase-like (Major domain)"/>
    <property type="match status" value="1"/>
</dbReference>
<keyword evidence="5" id="KW-0032">Aminotransferase</keyword>
<keyword evidence="3 4" id="KW-0663">Pyridoxal phosphate</keyword>
<dbReference type="PIRSF" id="PIRSF000390">
    <property type="entry name" value="PLP_StrS"/>
    <property type="match status" value="1"/>
</dbReference>
<comment type="cofactor">
    <cofactor evidence="1">
        <name>pyridoxal 5'-phosphate</name>
        <dbReference type="ChEBI" id="CHEBI:597326"/>
    </cofactor>
</comment>
<comment type="similarity">
    <text evidence="4">Belongs to the DegT/DnrJ/EryC1 family.</text>
</comment>
<dbReference type="PANTHER" id="PTHR30244">
    <property type="entry name" value="TRANSAMINASE"/>
    <property type="match status" value="1"/>
</dbReference>
<dbReference type="SUPFAM" id="SSF53383">
    <property type="entry name" value="PLP-dependent transferases"/>
    <property type="match status" value="1"/>
</dbReference>
<dbReference type="EMBL" id="WLZY01000004">
    <property type="protein sequence ID" value="NDL58230.1"/>
    <property type="molecule type" value="Genomic_DNA"/>
</dbReference>
<feature type="active site" description="Proton acceptor" evidence="2">
    <location>
        <position position="199"/>
    </location>
</feature>
<dbReference type="PANTHER" id="PTHR30244:SF34">
    <property type="entry name" value="DTDP-4-AMINO-4,6-DIDEOXYGALACTOSE TRANSAMINASE"/>
    <property type="match status" value="1"/>
</dbReference>
<dbReference type="Gene3D" id="3.90.1150.10">
    <property type="entry name" value="Aspartate Aminotransferase, domain 1"/>
    <property type="match status" value="1"/>
</dbReference>
<accession>A0A7K3M4R9</accession>
<dbReference type="GO" id="GO:0008483">
    <property type="term" value="F:transaminase activity"/>
    <property type="evidence" value="ECO:0007669"/>
    <property type="project" value="UniProtKB-KW"/>
</dbReference>